<dbReference type="InterPro" id="IPR036085">
    <property type="entry name" value="PAZ_dom_sf"/>
</dbReference>
<dbReference type="GeneID" id="9826993"/>
<dbReference type="EMBL" id="WUAV01000004">
    <property type="protein sequence ID" value="KAF1756573.1"/>
    <property type="molecule type" value="Genomic_DNA"/>
</dbReference>
<protein>
    <submittedName>
        <fullName evidence="1">Uncharacterized protein</fullName>
    </submittedName>
</protein>
<evidence type="ECO:0000313" key="2">
    <source>
        <dbReference type="Proteomes" id="UP000483820"/>
    </source>
</evidence>
<accession>A0A6A5GPR5</accession>
<name>A0A6A5GPR5_CAERE</name>
<dbReference type="RefSeq" id="XP_003097783.2">
    <property type="nucleotide sequence ID" value="XM_003097735.2"/>
</dbReference>
<evidence type="ECO:0000313" key="1">
    <source>
        <dbReference type="EMBL" id="KAF1756573.1"/>
    </source>
</evidence>
<dbReference type="Proteomes" id="UP000483820">
    <property type="component" value="Chromosome IV"/>
</dbReference>
<sequence length="175" mass="20672">MISRFESFLDQNFPNWKSLSDVVLNQILDDFVGSIHLRIRHRRCTIYGVPQISRNPKHEYWWSNGHLVSIASYLKREWAVQSNHPSGPYVYIKKDENSLYPIDLVHHIEAETDEEIKERQQLEKKERWDALISVSKQITVLGRKHGYVKDLNFKNELSKKVEKLARRMIGITLNS</sequence>
<dbReference type="AlphaFoldDB" id="A0A6A5GPR5"/>
<comment type="caution">
    <text evidence="1">The sequence shown here is derived from an EMBL/GenBank/DDBJ whole genome shotgun (WGS) entry which is preliminary data.</text>
</comment>
<dbReference type="CTD" id="9826993"/>
<organism evidence="1 2">
    <name type="scientific">Caenorhabditis remanei</name>
    <name type="common">Caenorhabditis vulgaris</name>
    <dbReference type="NCBI Taxonomy" id="31234"/>
    <lineage>
        <taxon>Eukaryota</taxon>
        <taxon>Metazoa</taxon>
        <taxon>Ecdysozoa</taxon>
        <taxon>Nematoda</taxon>
        <taxon>Chromadorea</taxon>
        <taxon>Rhabditida</taxon>
        <taxon>Rhabditina</taxon>
        <taxon>Rhabditomorpha</taxon>
        <taxon>Rhabditoidea</taxon>
        <taxon>Rhabditidae</taxon>
        <taxon>Peloderinae</taxon>
        <taxon>Caenorhabditis</taxon>
    </lineage>
</organism>
<gene>
    <name evidence="1" type="ORF">GCK72_013026</name>
</gene>
<reference evidence="1 2" key="1">
    <citation type="submission" date="2019-12" db="EMBL/GenBank/DDBJ databases">
        <title>Chromosome-level assembly of the Caenorhabditis remanei genome.</title>
        <authorList>
            <person name="Teterina A.A."/>
            <person name="Willis J.H."/>
            <person name="Phillips P.C."/>
        </authorList>
    </citation>
    <scope>NUCLEOTIDE SEQUENCE [LARGE SCALE GENOMIC DNA]</scope>
    <source>
        <strain evidence="1 2">PX506</strain>
        <tissue evidence="1">Whole organism</tissue>
    </source>
</reference>
<dbReference type="KEGG" id="crq:GCK72_013026"/>
<proteinExistence type="predicted"/>
<dbReference type="SUPFAM" id="SSF101690">
    <property type="entry name" value="PAZ domain"/>
    <property type="match status" value="1"/>
</dbReference>